<dbReference type="InterPro" id="IPR003779">
    <property type="entry name" value="CMD-like"/>
</dbReference>
<reference evidence="2 3" key="1">
    <citation type="submission" date="2019-02" db="EMBL/GenBank/DDBJ databases">
        <title>Genomic Encyclopedia of Archaeal and Bacterial Type Strains, Phase II (KMG-II): from individual species to whole genera.</title>
        <authorList>
            <person name="Goeker M."/>
        </authorList>
    </citation>
    <scope>NUCLEOTIDE SEQUENCE [LARGE SCALE GENOMIC DNA]</scope>
    <source>
        <strain evidence="2 3">DSM 18328</strain>
    </source>
</reference>
<dbReference type="Pfam" id="PF02627">
    <property type="entry name" value="CMD"/>
    <property type="match status" value="1"/>
</dbReference>
<evidence type="ECO:0000313" key="2">
    <source>
        <dbReference type="EMBL" id="RZV06059.1"/>
    </source>
</evidence>
<dbReference type="RefSeq" id="WP_130501768.1">
    <property type="nucleotide sequence ID" value="NZ_SHMP01000009.1"/>
</dbReference>
<evidence type="ECO:0000313" key="3">
    <source>
        <dbReference type="Proteomes" id="UP000291097"/>
    </source>
</evidence>
<dbReference type="OrthoDB" id="343109at2157"/>
<protein>
    <submittedName>
        <fullName evidence="2">Alkylhydroperoxidase family enzyme</fullName>
    </submittedName>
</protein>
<name>A0A482Y0Y1_9EURY</name>
<dbReference type="InterPro" id="IPR029032">
    <property type="entry name" value="AhpD-like"/>
</dbReference>
<dbReference type="Proteomes" id="UP000291097">
    <property type="component" value="Unassembled WGS sequence"/>
</dbReference>
<dbReference type="AlphaFoldDB" id="A0A482Y0Y1"/>
<proteinExistence type="predicted"/>
<evidence type="ECO:0000259" key="1">
    <source>
        <dbReference type="Pfam" id="PF02627"/>
    </source>
</evidence>
<feature type="domain" description="Carboxymuconolactone decarboxylase-like" evidence="1">
    <location>
        <begin position="38"/>
        <end position="116"/>
    </location>
</feature>
<keyword evidence="2" id="KW-0575">Peroxidase</keyword>
<comment type="caution">
    <text evidence="2">The sequence shown here is derived from an EMBL/GenBank/DDBJ whole genome shotgun (WGS) entry which is preliminary data.</text>
</comment>
<keyword evidence="2" id="KW-0560">Oxidoreductase</keyword>
<dbReference type="PANTHER" id="PTHR34846">
    <property type="entry name" value="4-CARBOXYMUCONOLACTONE DECARBOXYLASE FAMILY PROTEIN (AFU_ORTHOLOGUE AFUA_6G11590)"/>
    <property type="match status" value="1"/>
</dbReference>
<sequence length="191" mass="21574">MSRLPLLELDDIPEEYHHLFTDDYLGDRHIFRAWAHNPEVLEATLEYLNTLYDQLGARRKELVILTVARARGARYEWHQHVDIARDKGVTLEEMRAIGGDDLSGFDDAEFVLLQYARAVESGTVTDQIHEALSRQYSPGEIVALGLLVDFYVGLCNYVAAVDLPFEGGEFVGWIPDEESIAELFDESAADS</sequence>
<dbReference type="SUPFAM" id="SSF69118">
    <property type="entry name" value="AhpD-like"/>
    <property type="match status" value="1"/>
</dbReference>
<dbReference type="Gene3D" id="1.20.1290.10">
    <property type="entry name" value="AhpD-like"/>
    <property type="match status" value="1"/>
</dbReference>
<organism evidence="2 3">
    <name type="scientific">Natrinema hispanicum</name>
    <dbReference type="NCBI Taxonomy" id="392421"/>
    <lineage>
        <taxon>Archaea</taxon>
        <taxon>Methanobacteriati</taxon>
        <taxon>Methanobacteriota</taxon>
        <taxon>Stenosarchaea group</taxon>
        <taxon>Halobacteria</taxon>
        <taxon>Halobacteriales</taxon>
        <taxon>Natrialbaceae</taxon>
        <taxon>Natrinema</taxon>
    </lineage>
</organism>
<dbReference type="PANTHER" id="PTHR34846:SF11">
    <property type="entry name" value="4-CARBOXYMUCONOLACTONE DECARBOXYLASE FAMILY PROTEIN (AFU_ORTHOLOGUE AFUA_6G11590)"/>
    <property type="match status" value="1"/>
</dbReference>
<dbReference type="EMBL" id="SHMP01000009">
    <property type="protein sequence ID" value="RZV06059.1"/>
    <property type="molecule type" value="Genomic_DNA"/>
</dbReference>
<accession>A0A482Y0Y1</accession>
<dbReference type="GO" id="GO:0051920">
    <property type="term" value="F:peroxiredoxin activity"/>
    <property type="evidence" value="ECO:0007669"/>
    <property type="project" value="InterPro"/>
</dbReference>
<gene>
    <name evidence="2" type="ORF">BDK88_4014</name>
</gene>